<comment type="caution">
    <text evidence="2">The sequence shown here is derived from an EMBL/GenBank/DDBJ whole genome shotgun (WGS) entry which is preliminary data.</text>
</comment>
<evidence type="ECO:0000313" key="3">
    <source>
        <dbReference type="Proteomes" id="UP001500307"/>
    </source>
</evidence>
<gene>
    <name evidence="2" type="ORF">GCM10023176_40230</name>
</gene>
<feature type="region of interest" description="Disordered" evidence="1">
    <location>
        <begin position="143"/>
        <end position="180"/>
    </location>
</feature>
<sequence>MWVPQRAPEVFQLFIDRYVNTDDPGDERLSAFTRTYLTGTPTDADASALADLLWSGRDAFTLYLRSGEYPWAMITITDDGAAVLGLSLDGPDNSPLVRQQAEQLIEQLRREFSSPAGIAGMEMPPPGSRQEWQDDQVQLRIGTLADSPPRRAEPPVAEATPSPLRRVLKGGSPQACPECA</sequence>
<protein>
    <submittedName>
        <fullName evidence="2">Uncharacterized protein</fullName>
    </submittedName>
</protein>
<evidence type="ECO:0000313" key="2">
    <source>
        <dbReference type="EMBL" id="GAA4574024.1"/>
    </source>
</evidence>
<proteinExistence type="predicted"/>
<keyword evidence="3" id="KW-1185">Reference proteome</keyword>
<dbReference type="Proteomes" id="UP001500307">
    <property type="component" value="Unassembled WGS sequence"/>
</dbReference>
<evidence type="ECO:0000256" key="1">
    <source>
        <dbReference type="SAM" id="MobiDB-lite"/>
    </source>
</evidence>
<reference evidence="3" key="1">
    <citation type="journal article" date="2019" name="Int. J. Syst. Evol. Microbiol.">
        <title>The Global Catalogue of Microorganisms (GCM) 10K type strain sequencing project: providing services to taxonomists for standard genome sequencing and annotation.</title>
        <authorList>
            <consortium name="The Broad Institute Genomics Platform"/>
            <consortium name="The Broad Institute Genome Sequencing Center for Infectious Disease"/>
            <person name="Wu L."/>
            <person name="Ma J."/>
        </authorList>
    </citation>
    <scope>NUCLEOTIDE SEQUENCE [LARGE SCALE GENOMIC DNA]</scope>
    <source>
        <strain evidence="3">JCM 3175</strain>
    </source>
</reference>
<name>A0ABP8SSM4_9ACTN</name>
<accession>A0ABP8SSM4</accession>
<organism evidence="2 3">
    <name type="scientific">Micromonospora coerulea</name>
    <dbReference type="NCBI Taxonomy" id="47856"/>
    <lineage>
        <taxon>Bacteria</taxon>
        <taxon>Bacillati</taxon>
        <taxon>Actinomycetota</taxon>
        <taxon>Actinomycetes</taxon>
        <taxon>Micromonosporales</taxon>
        <taxon>Micromonosporaceae</taxon>
        <taxon>Micromonospora</taxon>
    </lineage>
</organism>
<dbReference type="EMBL" id="BAABGU010000022">
    <property type="protein sequence ID" value="GAA4574024.1"/>
    <property type="molecule type" value="Genomic_DNA"/>
</dbReference>